<feature type="region of interest" description="Disordered" evidence="2">
    <location>
        <begin position="1"/>
        <end position="44"/>
    </location>
</feature>
<feature type="non-terminal residue" evidence="3">
    <location>
        <position position="214"/>
    </location>
</feature>
<protein>
    <recommendedName>
        <fullName evidence="5">Kinetochore protein Spc24</fullName>
    </recommendedName>
</protein>
<proteinExistence type="predicted"/>
<sequence>MRARPEEIDSSLRATANLKDSRSVQARESLETERRKLRSELGAAEPAPAQLRSLAFQARKLQLKRTKHEDLLASAKVELEMAEEAIRVQEELVAETDRAILQINEEQARLAASVPRPPEANAVDERVEALAISVGKLGSFLQGLGDDGTLTAKLGFGRWRRARRPRSRRQPVLQLSRVAEFQGAKSNISGVDTPCPDDGDIGELREFLGKVGIE</sequence>
<evidence type="ECO:0000256" key="1">
    <source>
        <dbReference type="SAM" id="Coils"/>
    </source>
</evidence>
<evidence type="ECO:0000313" key="4">
    <source>
        <dbReference type="Proteomes" id="UP001189429"/>
    </source>
</evidence>
<gene>
    <name evidence="3" type="ORF">PCOR1329_LOCUS3394</name>
</gene>
<keyword evidence="1" id="KW-0175">Coiled coil</keyword>
<name>A0ABN9PJ15_9DINO</name>
<organism evidence="3 4">
    <name type="scientific">Prorocentrum cordatum</name>
    <dbReference type="NCBI Taxonomy" id="2364126"/>
    <lineage>
        <taxon>Eukaryota</taxon>
        <taxon>Sar</taxon>
        <taxon>Alveolata</taxon>
        <taxon>Dinophyceae</taxon>
        <taxon>Prorocentrales</taxon>
        <taxon>Prorocentraceae</taxon>
        <taxon>Prorocentrum</taxon>
    </lineage>
</organism>
<evidence type="ECO:0000256" key="2">
    <source>
        <dbReference type="SAM" id="MobiDB-lite"/>
    </source>
</evidence>
<feature type="coiled-coil region" evidence="1">
    <location>
        <begin position="58"/>
        <end position="99"/>
    </location>
</feature>
<evidence type="ECO:0008006" key="5">
    <source>
        <dbReference type="Google" id="ProtNLM"/>
    </source>
</evidence>
<dbReference type="Proteomes" id="UP001189429">
    <property type="component" value="Unassembled WGS sequence"/>
</dbReference>
<dbReference type="EMBL" id="CAUYUJ010000877">
    <property type="protein sequence ID" value="CAK0792949.1"/>
    <property type="molecule type" value="Genomic_DNA"/>
</dbReference>
<keyword evidence="4" id="KW-1185">Reference proteome</keyword>
<accession>A0ABN9PJ15</accession>
<reference evidence="3" key="1">
    <citation type="submission" date="2023-10" db="EMBL/GenBank/DDBJ databases">
        <authorList>
            <person name="Chen Y."/>
            <person name="Shah S."/>
            <person name="Dougan E. K."/>
            <person name="Thang M."/>
            <person name="Chan C."/>
        </authorList>
    </citation>
    <scope>NUCLEOTIDE SEQUENCE [LARGE SCALE GENOMIC DNA]</scope>
</reference>
<evidence type="ECO:0000313" key="3">
    <source>
        <dbReference type="EMBL" id="CAK0792949.1"/>
    </source>
</evidence>
<comment type="caution">
    <text evidence="3">The sequence shown here is derived from an EMBL/GenBank/DDBJ whole genome shotgun (WGS) entry which is preliminary data.</text>
</comment>